<proteinExistence type="predicted"/>
<feature type="compositionally biased region" description="Polar residues" evidence="1">
    <location>
        <begin position="1"/>
        <end position="16"/>
    </location>
</feature>
<organism evidence="2 3">
    <name type="scientific">Massilia litorea</name>
    <dbReference type="NCBI Taxonomy" id="2769491"/>
    <lineage>
        <taxon>Bacteria</taxon>
        <taxon>Pseudomonadati</taxon>
        <taxon>Pseudomonadota</taxon>
        <taxon>Betaproteobacteria</taxon>
        <taxon>Burkholderiales</taxon>
        <taxon>Oxalobacteraceae</taxon>
        <taxon>Telluria group</taxon>
        <taxon>Massilia</taxon>
    </lineage>
</organism>
<evidence type="ECO:0000256" key="1">
    <source>
        <dbReference type="SAM" id="MobiDB-lite"/>
    </source>
</evidence>
<dbReference type="Proteomes" id="UP000593875">
    <property type="component" value="Chromosome"/>
</dbReference>
<dbReference type="RefSeq" id="WP_193687949.1">
    <property type="nucleotide sequence ID" value="NZ_CP062941.1"/>
</dbReference>
<dbReference type="KEGG" id="mlir:LPB04_06685"/>
<name>A0A7L9U9W9_9BURK</name>
<sequence length="208" mass="22396">MDTQDKTTPISDTQAVPQPLLDPQGIARRRFARAGAGAAGVILTLHSQPGMAAFSKTMCNSPSGYMSMRPGASAKPQMSCSYNRSHGYWKTHPNEWKTTAGMDSSAKFSSFFICSGSYVALANVTMMQVIDPTRAIKAIDRNNVAMQCVAALVNARASRNAGIPTVLPEDRVIEIWTQFVTKGYYSPGAGMAQWGGADIAAYLVSTFR</sequence>
<evidence type="ECO:0000313" key="2">
    <source>
        <dbReference type="EMBL" id="QOL50965.1"/>
    </source>
</evidence>
<feature type="region of interest" description="Disordered" evidence="1">
    <location>
        <begin position="1"/>
        <end position="21"/>
    </location>
</feature>
<protein>
    <submittedName>
        <fullName evidence="2">Uncharacterized protein</fullName>
    </submittedName>
</protein>
<accession>A0A7L9U9W9</accession>
<reference evidence="2 3" key="1">
    <citation type="submission" date="2020-10" db="EMBL/GenBank/DDBJ databases">
        <title>Genome sequencing of Massilia sp. LPB0304.</title>
        <authorList>
            <person name="Kim J."/>
        </authorList>
    </citation>
    <scope>NUCLEOTIDE SEQUENCE [LARGE SCALE GENOMIC DNA]</scope>
    <source>
        <strain evidence="2 3">LPB0304</strain>
    </source>
</reference>
<evidence type="ECO:0000313" key="3">
    <source>
        <dbReference type="Proteomes" id="UP000593875"/>
    </source>
</evidence>
<keyword evidence="3" id="KW-1185">Reference proteome</keyword>
<gene>
    <name evidence="2" type="ORF">LPB04_06685</name>
</gene>
<dbReference type="AlphaFoldDB" id="A0A7L9U9W9"/>
<dbReference type="EMBL" id="CP062941">
    <property type="protein sequence ID" value="QOL50965.1"/>
    <property type="molecule type" value="Genomic_DNA"/>
</dbReference>